<dbReference type="Gene3D" id="1.10.10.880">
    <property type="entry name" value="Anti sigma-E protein RseA, N-terminal domain"/>
    <property type="match status" value="1"/>
</dbReference>
<evidence type="ECO:0000313" key="4">
    <source>
        <dbReference type="Proteomes" id="UP000552587"/>
    </source>
</evidence>
<dbReference type="InterPro" id="IPR036147">
    <property type="entry name" value="Anti-sigma_E_RseA_N_sf"/>
</dbReference>
<dbReference type="RefSeq" id="WP_182669803.1">
    <property type="nucleotide sequence ID" value="NZ_JACHTE010000007.1"/>
</dbReference>
<sequence>MTSTTTPHSDDREALCALFDDELHGDAARFAYRRLEHDAAWRETVGRWQLSGDVLRQQAQGVAPAGFGARVALALEDERAAPALLAGTGTGGGSGARGARRWIPGAALAASVAVAALFVVRPGDEPVSPASGLASQGPSDRPAVAAAEVPGVLPGVESERADAAVVASTGGRVAGRERVEAPGSRIAGSRIEDPAPPAVAPSAGTVAPATAERVIAEAGTPIPEDPFQAPRMDAGEQARPWPKAVLPGYGDRGFTVEYGQAAPASFYPFDPRVHDEADPPPSSTPVEPPPRTH</sequence>
<feature type="compositionally biased region" description="Pro residues" evidence="1">
    <location>
        <begin position="279"/>
        <end position="293"/>
    </location>
</feature>
<organism evidence="3 4">
    <name type="scientific">Marilutibacter penaei</name>
    <dbReference type="NCBI Taxonomy" id="2759900"/>
    <lineage>
        <taxon>Bacteria</taxon>
        <taxon>Pseudomonadati</taxon>
        <taxon>Pseudomonadota</taxon>
        <taxon>Gammaproteobacteria</taxon>
        <taxon>Lysobacterales</taxon>
        <taxon>Lysobacteraceae</taxon>
        <taxon>Marilutibacter</taxon>
    </lineage>
</organism>
<dbReference type="Proteomes" id="UP000552587">
    <property type="component" value="Unassembled WGS sequence"/>
</dbReference>
<dbReference type="Pfam" id="PF03872">
    <property type="entry name" value="RseA_N"/>
    <property type="match status" value="1"/>
</dbReference>
<proteinExistence type="predicted"/>
<dbReference type="EMBL" id="JACHTE010000007">
    <property type="protein sequence ID" value="MBB1089025.1"/>
    <property type="molecule type" value="Genomic_DNA"/>
</dbReference>
<dbReference type="PANTHER" id="PTHR38104:SF1">
    <property type="entry name" value="ANTI-SIGMA-E FACTOR RSEA"/>
    <property type="match status" value="1"/>
</dbReference>
<dbReference type="GO" id="GO:0016989">
    <property type="term" value="F:sigma factor antagonist activity"/>
    <property type="evidence" value="ECO:0007669"/>
    <property type="project" value="InterPro"/>
</dbReference>
<evidence type="ECO:0000256" key="1">
    <source>
        <dbReference type="SAM" id="MobiDB-lite"/>
    </source>
</evidence>
<dbReference type="InterPro" id="IPR052383">
    <property type="entry name" value="Anti-sigma-E_RseA-like"/>
</dbReference>
<name>A0A7W3YF73_9GAMM</name>
<dbReference type="InterPro" id="IPR005572">
    <property type="entry name" value="Anti-sigma_E_RseA_N"/>
</dbReference>
<protein>
    <recommendedName>
        <fullName evidence="2">Anti sigma-E protein RseA N-terminal domain-containing protein</fullName>
    </recommendedName>
</protein>
<feature type="domain" description="Anti sigma-E protein RseA N-terminal" evidence="2">
    <location>
        <begin position="12"/>
        <end position="82"/>
    </location>
</feature>
<dbReference type="CDD" id="cd16328">
    <property type="entry name" value="RseA_N"/>
    <property type="match status" value="1"/>
</dbReference>
<evidence type="ECO:0000313" key="3">
    <source>
        <dbReference type="EMBL" id="MBB1089025.1"/>
    </source>
</evidence>
<keyword evidence="4" id="KW-1185">Reference proteome</keyword>
<gene>
    <name evidence="3" type="ORF">H4F99_11045</name>
</gene>
<feature type="region of interest" description="Disordered" evidence="1">
    <location>
        <begin position="219"/>
        <end position="293"/>
    </location>
</feature>
<comment type="caution">
    <text evidence="3">The sequence shown here is derived from an EMBL/GenBank/DDBJ whole genome shotgun (WGS) entry which is preliminary data.</text>
</comment>
<dbReference type="AlphaFoldDB" id="A0A7W3YF73"/>
<accession>A0A7W3YF73</accession>
<dbReference type="SUPFAM" id="SSF89069">
    <property type="entry name" value="N-terminal, cytoplasmic domain of anti-sigmaE factor RseA"/>
    <property type="match status" value="1"/>
</dbReference>
<dbReference type="PANTHER" id="PTHR38104">
    <property type="match status" value="1"/>
</dbReference>
<reference evidence="3 4" key="1">
    <citation type="submission" date="2020-07" db="EMBL/GenBank/DDBJ databases">
        <authorList>
            <person name="Xu S."/>
            <person name="Li A."/>
        </authorList>
    </citation>
    <scope>NUCLEOTIDE SEQUENCE [LARGE SCALE GENOMIC DNA]</scope>
    <source>
        <strain evidence="3 4">SG-8</strain>
    </source>
</reference>
<evidence type="ECO:0000259" key="2">
    <source>
        <dbReference type="Pfam" id="PF03872"/>
    </source>
</evidence>